<name>A0A2M4D204_ANODA</name>
<dbReference type="EMBL" id="GGFL01007434">
    <property type="protein sequence ID" value="MBW71612.1"/>
    <property type="molecule type" value="Transcribed_RNA"/>
</dbReference>
<feature type="chain" id="PRO_5014941254" evidence="2">
    <location>
        <begin position="24"/>
        <end position="116"/>
    </location>
</feature>
<organism evidence="3">
    <name type="scientific">Anopheles darlingi</name>
    <name type="common">Mosquito</name>
    <dbReference type="NCBI Taxonomy" id="43151"/>
    <lineage>
        <taxon>Eukaryota</taxon>
        <taxon>Metazoa</taxon>
        <taxon>Ecdysozoa</taxon>
        <taxon>Arthropoda</taxon>
        <taxon>Hexapoda</taxon>
        <taxon>Insecta</taxon>
        <taxon>Pterygota</taxon>
        <taxon>Neoptera</taxon>
        <taxon>Endopterygota</taxon>
        <taxon>Diptera</taxon>
        <taxon>Nematocera</taxon>
        <taxon>Culicoidea</taxon>
        <taxon>Culicidae</taxon>
        <taxon>Anophelinae</taxon>
        <taxon>Anopheles</taxon>
    </lineage>
</organism>
<evidence type="ECO:0000256" key="2">
    <source>
        <dbReference type="SAM" id="SignalP"/>
    </source>
</evidence>
<feature type="compositionally biased region" description="Basic residues" evidence="1">
    <location>
        <begin position="86"/>
        <end position="96"/>
    </location>
</feature>
<accession>A0A2M4D204</accession>
<evidence type="ECO:0000256" key="1">
    <source>
        <dbReference type="SAM" id="MobiDB-lite"/>
    </source>
</evidence>
<sequence length="116" mass="12528">MVAIPGTLLLLAAVVVVLVEVMALPANPRLAGTAYRTSGMCNLSPAMPWMVSSCSSINGRRSYWASCHRNCSVRACMSTITTRTYRHWPNHTRPPSKGRNASRPPSIGCARKSPAS</sequence>
<keyword evidence="2" id="KW-0732">Signal</keyword>
<dbReference type="AlphaFoldDB" id="A0A2M4D204"/>
<feature type="region of interest" description="Disordered" evidence="1">
    <location>
        <begin position="86"/>
        <end position="116"/>
    </location>
</feature>
<protein>
    <submittedName>
        <fullName evidence="3">Putative secreted protein</fullName>
    </submittedName>
</protein>
<proteinExistence type="predicted"/>
<evidence type="ECO:0000313" key="3">
    <source>
        <dbReference type="EMBL" id="MBW71612.1"/>
    </source>
</evidence>
<feature type="signal peptide" evidence="2">
    <location>
        <begin position="1"/>
        <end position="23"/>
    </location>
</feature>
<reference evidence="3" key="1">
    <citation type="submission" date="2018-01" db="EMBL/GenBank/DDBJ databases">
        <title>An insight into the sialome of Amazonian anophelines.</title>
        <authorList>
            <person name="Ribeiro J.M."/>
            <person name="Scarpassa V."/>
            <person name="Calvo E."/>
        </authorList>
    </citation>
    <scope>NUCLEOTIDE SEQUENCE</scope>
</reference>